<feature type="region of interest" description="Disordered" evidence="1">
    <location>
        <begin position="168"/>
        <end position="214"/>
    </location>
</feature>
<dbReference type="InterPro" id="IPR001810">
    <property type="entry name" value="F-box_dom"/>
</dbReference>
<sequence length="214" mass="25075">MTTINSQFQLHHHDNSAAATVLQTPELILHIFGFLPTSSLLVARNVCKQWRELVNLPQRFALYINEIVTNPPTIYVLKEKSFDSEGHSNKTMGVYLNELTARNAMIRYHREFMLEMEYHYASGIDGYYKRSARPLEGGHDELTYEWYVEKFENVITRVDNCHEREYDPAWVLTTDDEDDDDDSEEDDDSEDDVDDSEDDEDDEDDDNDDEYNQI</sequence>
<keyword evidence="4" id="KW-1185">Reference proteome</keyword>
<evidence type="ECO:0000313" key="3">
    <source>
        <dbReference type="EMBL" id="CAG8445338.1"/>
    </source>
</evidence>
<evidence type="ECO:0000259" key="2">
    <source>
        <dbReference type="SMART" id="SM00256"/>
    </source>
</evidence>
<evidence type="ECO:0000256" key="1">
    <source>
        <dbReference type="SAM" id="MobiDB-lite"/>
    </source>
</evidence>
<dbReference type="SUPFAM" id="SSF81383">
    <property type="entry name" value="F-box domain"/>
    <property type="match status" value="1"/>
</dbReference>
<protein>
    <submittedName>
        <fullName evidence="3">5547_t:CDS:1</fullName>
    </submittedName>
</protein>
<evidence type="ECO:0000313" key="4">
    <source>
        <dbReference type="Proteomes" id="UP000789831"/>
    </source>
</evidence>
<gene>
    <name evidence="3" type="ORF">AGERDE_LOCUS1370</name>
</gene>
<feature type="compositionally biased region" description="Acidic residues" evidence="1">
    <location>
        <begin position="174"/>
        <end position="214"/>
    </location>
</feature>
<reference evidence="3" key="1">
    <citation type="submission" date="2021-06" db="EMBL/GenBank/DDBJ databases">
        <authorList>
            <person name="Kallberg Y."/>
            <person name="Tangrot J."/>
            <person name="Rosling A."/>
        </authorList>
    </citation>
    <scope>NUCLEOTIDE SEQUENCE</scope>
    <source>
        <strain evidence="3">MT106</strain>
    </source>
</reference>
<dbReference type="Proteomes" id="UP000789831">
    <property type="component" value="Unassembled WGS sequence"/>
</dbReference>
<feature type="domain" description="F-box" evidence="2">
    <location>
        <begin position="24"/>
        <end position="63"/>
    </location>
</feature>
<organism evidence="3 4">
    <name type="scientific">Ambispora gerdemannii</name>
    <dbReference type="NCBI Taxonomy" id="144530"/>
    <lineage>
        <taxon>Eukaryota</taxon>
        <taxon>Fungi</taxon>
        <taxon>Fungi incertae sedis</taxon>
        <taxon>Mucoromycota</taxon>
        <taxon>Glomeromycotina</taxon>
        <taxon>Glomeromycetes</taxon>
        <taxon>Archaeosporales</taxon>
        <taxon>Ambisporaceae</taxon>
        <taxon>Ambispora</taxon>
    </lineage>
</organism>
<comment type="caution">
    <text evidence="3">The sequence shown here is derived from an EMBL/GenBank/DDBJ whole genome shotgun (WGS) entry which is preliminary data.</text>
</comment>
<proteinExistence type="predicted"/>
<dbReference type="OrthoDB" id="2382032at2759"/>
<dbReference type="Pfam" id="PF12937">
    <property type="entry name" value="F-box-like"/>
    <property type="match status" value="1"/>
</dbReference>
<dbReference type="AlphaFoldDB" id="A0A9N8VBI8"/>
<name>A0A9N8VBI8_9GLOM</name>
<dbReference type="InterPro" id="IPR036047">
    <property type="entry name" value="F-box-like_dom_sf"/>
</dbReference>
<dbReference type="SMART" id="SM00256">
    <property type="entry name" value="FBOX"/>
    <property type="match status" value="1"/>
</dbReference>
<dbReference type="EMBL" id="CAJVPL010000092">
    <property type="protein sequence ID" value="CAG8445338.1"/>
    <property type="molecule type" value="Genomic_DNA"/>
</dbReference>
<dbReference type="Gene3D" id="1.20.1280.50">
    <property type="match status" value="1"/>
</dbReference>
<accession>A0A9N8VBI8</accession>
<dbReference type="CDD" id="cd09917">
    <property type="entry name" value="F-box_SF"/>
    <property type="match status" value="1"/>
</dbReference>